<dbReference type="OrthoDB" id="8595007at2"/>
<dbReference type="InterPro" id="IPR038765">
    <property type="entry name" value="Papain-like_cys_pep_sf"/>
</dbReference>
<dbReference type="AlphaFoldDB" id="A0A2W1NSJ3"/>
<gene>
    <name evidence="2" type="ORF">DNU06_01975</name>
</gene>
<keyword evidence="3" id="KW-1185">Reference proteome</keyword>
<protein>
    <recommendedName>
        <fullName evidence="1">Transglutaminase-like domain-containing protein</fullName>
    </recommendedName>
</protein>
<dbReference type="Pfam" id="PF01841">
    <property type="entry name" value="Transglut_core"/>
    <property type="match status" value="1"/>
</dbReference>
<comment type="caution">
    <text evidence="2">The sequence shown here is derived from an EMBL/GenBank/DDBJ whole genome shotgun (WGS) entry which is preliminary data.</text>
</comment>
<name>A0A2W1NSJ3_9FLAO</name>
<dbReference type="RefSeq" id="WP_111061523.1">
    <property type="nucleotide sequence ID" value="NZ_JBHUCU010000007.1"/>
</dbReference>
<dbReference type="EMBL" id="QKSB01000001">
    <property type="protein sequence ID" value="PZE18622.1"/>
    <property type="molecule type" value="Genomic_DNA"/>
</dbReference>
<evidence type="ECO:0000313" key="3">
    <source>
        <dbReference type="Proteomes" id="UP000249248"/>
    </source>
</evidence>
<dbReference type="Proteomes" id="UP000249248">
    <property type="component" value="Unassembled WGS sequence"/>
</dbReference>
<sequence length="626" mass="71678">MKIVLLFIIALVSFSVQGQFNMEQLRAEWGAGDLILKREITISFKWDEPSQQFKAVVNHKIQKMCLNDWRESGLIQLPFSTYESIRLKSAKYFRVDSLGIKRMIENVKVKYADEKDYYIDGIFYNDLKVKQFRCSVDLPKNYIVYYSYEEVITDLKFLNAYYFRNAFEAAKYTKIKLIKNPSVDCAVYEFNLSENIEKSETSTAVEYVGKNLKRTGYGEYATSSSYFLPHLIFSVNAINIKGQSVNVLSSTNDLYTWYNSLLNNLSPNTALMAKISKDILTEGMSDEEQIAALFKWVQRNIQYVAFEDGIAGFQPEEAEAVANLRYGDCKGMANLLVNLLTVNGFDARHAWIGTRSKIYTYDIPSLVVDNHMICALYLNDKVYFLDGTSKSAVWFKAPPYIENKEVLVANGDSFKVEKVMQSAAAENQISIIGTMDIDQTVPSIDLVIKMSGHFKNYFDSYNIYEAVKERKSIPYYMIAPYLNGMQVKSVGNVKVEDDFITFKISGNYLNYAKSKDKMVLMPFLGIQKYEPMLADTPPVYIDFPHTVSANIEIKSEKVLDNDPISIPFFNHEAILAEATITKTDKGMICNQFYTIEKLYIPKNMASIWNQFIDYSDLLSSITLSYE</sequence>
<dbReference type="Gene3D" id="3.10.620.30">
    <property type="match status" value="1"/>
</dbReference>
<proteinExistence type="predicted"/>
<evidence type="ECO:0000259" key="1">
    <source>
        <dbReference type="Pfam" id="PF01841"/>
    </source>
</evidence>
<dbReference type="Gene3D" id="2.60.40.3140">
    <property type="match status" value="1"/>
</dbReference>
<organism evidence="2 3">
    <name type="scientific">Putridiphycobacter roseus</name>
    <dbReference type="NCBI Taxonomy" id="2219161"/>
    <lineage>
        <taxon>Bacteria</taxon>
        <taxon>Pseudomonadati</taxon>
        <taxon>Bacteroidota</taxon>
        <taxon>Flavobacteriia</taxon>
        <taxon>Flavobacteriales</taxon>
        <taxon>Crocinitomicaceae</taxon>
        <taxon>Putridiphycobacter</taxon>
    </lineage>
</organism>
<dbReference type="SUPFAM" id="SSF54001">
    <property type="entry name" value="Cysteine proteinases"/>
    <property type="match status" value="1"/>
</dbReference>
<evidence type="ECO:0000313" key="2">
    <source>
        <dbReference type="EMBL" id="PZE18622.1"/>
    </source>
</evidence>
<feature type="domain" description="Transglutaminase-like" evidence="1">
    <location>
        <begin position="275"/>
        <end position="377"/>
    </location>
</feature>
<reference evidence="2 3" key="1">
    <citation type="submission" date="2018-06" db="EMBL/GenBank/DDBJ databases">
        <title>The draft genome sequence of Crocinitomix sp. SM1701.</title>
        <authorList>
            <person name="Zhang X."/>
        </authorList>
    </citation>
    <scope>NUCLEOTIDE SEQUENCE [LARGE SCALE GENOMIC DNA]</scope>
    <source>
        <strain evidence="2 3">SM1701</strain>
    </source>
</reference>
<accession>A0A2W1NSJ3</accession>
<dbReference type="InterPro" id="IPR002931">
    <property type="entry name" value="Transglutaminase-like"/>
</dbReference>